<dbReference type="InterPro" id="IPR013644">
    <property type="entry name" value="DXP_reductoisomerase_C"/>
</dbReference>
<dbReference type="SUPFAM" id="SSF55347">
    <property type="entry name" value="Glyceraldehyde-3-phosphate dehydrogenase-like, C-terminal domain"/>
    <property type="match status" value="1"/>
</dbReference>
<reference evidence="13" key="1">
    <citation type="submission" date="2020-08" db="EMBL/GenBank/DDBJ databases">
        <title>Genome public.</title>
        <authorList>
            <person name="Liu C."/>
            <person name="Sun Q."/>
        </authorList>
    </citation>
    <scope>NUCLEOTIDE SEQUENCE</scope>
    <source>
        <strain evidence="13">BX12</strain>
    </source>
</reference>
<feature type="binding site" evidence="9">
    <location>
        <position position="200"/>
    </location>
    <ligand>
        <name>NADPH</name>
        <dbReference type="ChEBI" id="CHEBI:57783"/>
    </ligand>
</feature>
<dbReference type="AlphaFoldDB" id="A0A923NKF9"/>
<evidence type="ECO:0000313" key="13">
    <source>
        <dbReference type="EMBL" id="MBC6680748.1"/>
    </source>
</evidence>
<dbReference type="NCBIfam" id="TIGR00243">
    <property type="entry name" value="Dxr"/>
    <property type="match status" value="1"/>
</dbReference>
<feature type="binding site" evidence="9">
    <location>
        <position position="207"/>
    </location>
    <ligand>
        <name>1-deoxy-D-xylulose 5-phosphate</name>
        <dbReference type="ChEBI" id="CHEBI:57792"/>
    </ligand>
</feature>
<feature type="binding site" evidence="9">
    <location>
        <position position="145"/>
    </location>
    <ligand>
        <name>Mn(2+)</name>
        <dbReference type="ChEBI" id="CHEBI:29035"/>
    </ligand>
</feature>
<dbReference type="HAMAP" id="MF_00183">
    <property type="entry name" value="DXP_reductoisom"/>
    <property type="match status" value="1"/>
</dbReference>
<feature type="domain" description="1-deoxy-D-xylulose 5-phosphate reductoisomerase N-terminal" evidence="10">
    <location>
        <begin position="4"/>
        <end position="127"/>
    </location>
</feature>
<dbReference type="InterPro" id="IPR026877">
    <property type="entry name" value="DXPR_C"/>
</dbReference>
<dbReference type="NCBIfam" id="NF009114">
    <property type="entry name" value="PRK12464.1"/>
    <property type="match status" value="1"/>
</dbReference>
<dbReference type="FunFam" id="3.40.50.720:FF:000045">
    <property type="entry name" value="1-deoxy-D-xylulose 5-phosphate reductoisomerase"/>
    <property type="match status" value="1"/>
</dbReference>
<comment type="function">
    <text evidence="9">Catalyzes the NADPH-dependent rearrangement and reduction of 1-deoxy-D-xylulose-5-phosphate (DXP) to 2-C-methyl-D-erythritol 4-phosphate (MEP).</text>
</comment>
<evidence type="ECO:0000256" key="6">
    <source>
        <dbReference type="ARBA" id="ARBA00023211"/>
    </source>
</evidence>
<feature type="binding site" evidence="9">
    <location>
        <position position="12"/>
    </location>
    <ligand>
        <name>NADPH</name>
        <dbReference type="ChEBI" id="CHEBI:57783"/>
    </ligand>
</feature>
<feature type="binding site" evidence="9">
    <location>
        <position position="216"/>
    </location>
    <ligand>
        <name>Mn(2+)</name>
        <dbReference type="ChEBI" id="CHEBI:29035"/>
    </ligand>
</feature>
<feature type="binding site" evidence="9">
    <location>
        <position position="119"/>
    </location>
    <ligand>
        <name>NADPH</name>
        <dbReference type="ChEBI" id="CHEBI:57783"/>
    </ligand>
</feature>
<feature type="binding site" evidence="9">
    <location>
        <position position="121"/>
    </location>
    <ligand>
        <name>NADPH</name>
        <dbReference type="ChEBI" id="CHEBI:57783"/>
    </ligand>
</feature>
<evidence type="ECO:0000256" key="8">
    <source>
        <dbReference type="ARBA" id="ARBA00048543"/>
    </source>
</evidence>
<comment type="catalytic activity">
    <reaction evidence="8">
        <text>2-C-methyl-D-erythritol 4-phosphate + NADP(+) = 1-deoxy-D-xylulose 5-phosphate + NADPH + H(+)</text>
        <dbReference type="Rhea" id="RHEA:13717"/>
        <dbReference type="ChEBI" id="CHEBI:15378"/>
        <dbReference type="ChEBI" id="CHEBI:57783"/>
        <dbReference type="ChEBI" id="CHEBI:57792"/>
        <dbReference type="ChEBI" id="CHEBI:58262"/>
        <dbReference type="ChEBI" id="CHEBI:58349"/>
        <dbReference type="EC" id="1.1.1.267"/>
    </reaction>
    <physiologicalReaction direction="right-to-left" evidence="8">
        <dbReference type="Rhea" id="RHEA:13719"/>
    </physiologicalReaction>
</comment>
<feature type="domain" description="DXP reductoisomerase C-terminal" evidence="12">
    <location>
        <begin position="256"/>
        <end position="372"/>
    </location>
</feature>
<comment type="cofactor">
    <cofactor evidence="9">
        <name>Mg(2+)</name>
        <dbReference type="ChEBI" id="CHEBI:18420"/>
    </cofactor>
    <cofactor evidence="9">
        <name>Mn(2+)</name>
        <dbReference type="ChEBI" id="CHEBI:29035"/>
    </cofactor>
</comment>
<dbReference type="Proteomes" id="UP000602647">
    <property type="component" value="Unassembled WGS sequence"/>
</dbReference>
<feature type="binding site" evidence="9">
    <location>
        <position position="213"/>
    </location>
    <ligand>
        <name>1-deoxy-D-xylulose 5-phosphate</name>
        <dbReference type="ChEBI" id="CHEBI:57792"/>
    </ligand>
</feature>
<comment type="similarity">
    <text evidence="2 9">Belongs to the DXR family.</text>
</comment>
<dbReference type="SUPFAM" id="SSF51735">
    <property type="entry name" value="NAD(P)-binding Rossmann-fold domains"/>
    <property type="match status" value="1"/>
</dbReference>
<keyword evidence="5 9" id="KW-0560">Oxidoreductase</keyword>
<comment type="pathway">
    <text evidence="1 9">Isoprenoid biosynthesis; isopentenyl diphosphate biosynthesis via DXP pathway; isopentenyl diphosphate from 1-deoxy-D-xylulose 5-phosphate: step 1/6.</text>
</comment>
<dbReference type="GO" id="GO:0030604">
    <property type="term" value="F:1-deoxy-D-xylulose-5-phosphate reductoisomerase activity"/>
    <property type="evidence" value="ECO:0007669"/>
    <property type="project" value="UniProtKB-UniRule"/>
</dbReference>
<evidence type="ECO:0000256" key="2">
    <source>
        <dbReference type="ARBA" id="ARBA00006825"/>
    </source>
</evidence>
<dbReference type="Gene3D" id="1.10.1740.10">
    <property type="match status" value="1"/>
</dbReference>
<feature type="binding site" evidence="9">
    <location>
        <position position="10"/>
    </location>
    <ligand>
        <name>NADPH</name>
        <dbReference type="ChEBI" id="CHEBI:57783"/>
    </ligand>
</feature>
<feature type="binding site" evidence="9">
    <location>
        <position position="171"/>
    </location>
    <ligand>
        <name>1-deoxy-D-xylulose 5-phosphate</name>
        <dbReference type="ChEBI" id="CHEBI:57792"/>
    </ligand>
</feature>
<evidence type="ECO:0000256" key="7">
    <source>
        <dbReference type="ARBA" id="ARBA00023229"/>
    </source>
</evidence>
<dbReference type="EC" id="1.1.1.267" evidence="9"/>
<dbReference type="SUPFAM" id="SSF69055">
    <property type="entry name" value="1-deoxy-D-xylulose-5-phosphate reductoisomerase, C-terminal domain"/>
    <property type="match status" value="1"/>
</dbReference>
<dbReference type="PANTHER" id="PTHR30525:SF0">
    <property type="entry name" value="1-DEOXY-D-XYLULOSE 5-PHOSPHATE REDUCTOISOMERASE, CHLOROPLASTIC"/>
    <property type="match status" value="1"/>
</dbReference>
<protein>
    <recommendedName>
        <fullName evidence="9">1-deoxy-D-xylulose 5-phosphate reductoisomerase</fullName>
        <shortName evidence="9">DXP reductoisomerase</shortName>
        <ecNumber evidence="9">1.1.1.267</ecNumber>
    </recommendedName>
    <alternativeName>
        <fullName evidence="9">1-deoxyxylulose-5-phosphate reductoisomerase</fullName>
    </alternativeName>
    <alternativeName>
        <fullName evidence="9">2-C-methyl-D-erythritol 4-phosphate synthase</fullName>
    </alternativeName>
</protein>
<keyword evidence="7 9" id="KW-0414">Isoprene biosynthesis</keyword>
<feature type="binding site" evidence="9">
    <location>
        <position position="11"/>
    </location>
    <ligand>
        <name>NADPH</name>
        <dbReference type="ChEBI" id="CHEBI:57783"/>
    </ligand>
</feature>
<feature type="binding site" evidence="9">
    <location>
        <position position="194"/>
    </location>
    <ligand>
        <name>1-deoxy-D-xylulose 5-phosphate</name>
        <dbReference type="ChEBI" id="CHEBI:57792"/>
    </ligand>
</feature>
<feature type="binding site" evidence="9">
    <location>
        <position position="212"/>
    </location>
    <ligand>
        <name>1-deoxy-D-xylulose 5-phosphate</name>
        <dbReference type="ChEBI" id="CHEBI:57792"/>
    </ligand>
</feature>
<proteinExistence type="inferred from homology"/>
<sequence>MKTIAILGSTGSIGTQALDLVRRNPEKFSVSVLSCGRRIERLKEQIEEFHPRMVVVQREEDAATLAMEYPKLQVEYGDKGLIAAAESSCDLVLNSLVGIRGMIPTYYALRAGNDIAFANKETLVAGGELIMRTSEETGRKLLPVDSEHSAIFQCLQQNSGQAVRRILLTASGGPFRGYTLEQLRGVTLDQALRHPKWDMGNKITIDSATMMNKGLEIIEAKWLFDVDPDRIQVVVHPQSIVHSAVEYWDGSVLAQMGNPDMRIPISYAFSWPERLENDFKPLDLFAEGTLTFERPDPEVFKTLRLARQACSQGGTYPAALNGANEVLVQMFLEKKIGFTDIQDTIEKVLEVHKPENHLTLEGILEADRKAREAAVRLLSKN</sequence>
<dbReference type="InterPro" id="IPR003821">
    <property type="entry name" value="DXP_reductoisomerase"/>
</dbReference>
<feature type="binding site" evidence="9">
    <location>
        <position position="146"/>
    </location>
    <ligand>
        <name>1-deoxy-D-xylulose 5-phosphate</name>
        <dbReference type="ChEBI" id="CHEBI:57792"/>
    </ligand>
</feature>
<dbReference type="Pfam" id="PF02670">
    <property type="entry name" value="DXP_reductoisom"/>
    <property type="match status" value="1"/>
</dbReference>
<comment type="caution">
    <text evidence="9">Lacks conserved residue(s) required for the propagation of feature annotation.</text>
</comment>
<feature type="binding site" evidence="9">
    <location>
        <position position="147"/>
    </location>
    <ligand>
        <name>Mn(2+)</name>
        <dbReference type="ChEBI" id="CHEBI:29035"/>
    </ligand>
</feature>
<dbReference type="PANTHER" id="PTHR30525">
    <property type="entry name" value="1-DEOXY-D-XYLULOSE 5-PHOSPHATE REDUCTOISOMERASE"/>
    <property type="match status" value="1"/>
</dbReference>
<feature type="binding site" evidence="9">
    <location>
        <position position="216"/>
    </location>
    <ligand>
        <name>1-deoxy-D-xylulose 5-phosphate</name>
        <dbReference type="ChEBI" id="CHEBI:57792"/>
    </ligand>
</feature>
<feature type="binding site" evidence="9">
    <location>
        <position position="37"/>
    </location>
    <ligand>
        <name>NADPH</name>
        <dbReference type="ChEBI" id="CHEBI:57783"/>
    </ligand>
</feature>
<dbReference type="InterPro" id="IPR036169">
    <property type="entry name" value="DXPR_C_sf"/>
</dbReference>
<feature type="domain" description="1-deoxy-D-xylulose 5-phosphate reductoisomerase C-terminal" evidence="11">
    <location>
        <begin position="141"/>
        <end position="224"/>
    </location>
</feature>
<keyword evidence="4 9" id="KW-0521">NADP</keyword>
<dbReference type="PIRSF" id="PIRSF006205">
    <property type="entry name" value="Dxp_reductismrs"/>
    <property type="match status" value="1"/>
</dbReference>
<evidence type="ECO:0000256" key="9">
    <source>
        <dbReference type="HAMAP-Rule" id="MF_00183"/>
    </source>
</evidence>
<dbReference type="GO" id="GO:0051484">
    <property type="term" value="P:isopentenyl diphosphate biosynthetic process, methylerythritol 4-phosphate pathway involved in terpenoid biosynthetic process"/>
    <property type="evidence" value="ECO:0007669"/>
    <property type="project" value="UniProtKB-ARBA"/>
</dbReference>
<dbReference type="GO" id="GO:0070402">
    <property type="term" value="F:NADPH binding"/>
    <property type="evidence" value="ECO:0007669"/>
    <property type="project" value="InterPro"/>
</dbReference>
<dbReference type="GO" id="GO:0030145">
    <property type="term" value="F:manganese ion binding"/>
    <property type="evidence" value="ECO:0007669"/>
    <property type="project" value="TreeGrafter"/>
</dbReference>
<evidence type="ECO:0000259" key="10">
    <source>
        <dbReference type="Pfam" id="PF02670"/>
    </source>
</evidence>
<feature type="binding site" evidence="9">
    <location>
        <position position="147"/>
    </location>
    <ligand>
        <name>1-deoxy-D-xylulose 5-phosphate</name>
        <dbReference type="ChEBI" id="CHEBI:57792"/>
    </ligand>
</feature>
<feature type="binding site" evidence="9">
    <location>
        <position position="13"/>
    </location>
    <ligand>
        <name>NADPH</name>
        <dbReference type="ChEBI" id="CHEBI:57783"/>
    </ligand>
</feature>
<dbReference type="Gene3D" id="3.40.50.720">
    <property type="entry name" value="NAD(P)-binding Rossmann-like Domain"/>
    <property type="match status" value="1"/>
</dbReference>
<evidence type="ECO:0000256" key="1">
    <source>
        <dbReference type="ARBA" id="ARBA00005094"/>
    </source>
</evidence>
<comment type="caution">
    <text evidence="13">The sequence shown here is derived from an EMBL/GenBank/DDBJ whole genome shotgun (WGS) entry which is preliminary data.</text>
</comment>
<evidence type="ECO:0000256" key="3">
    <source>
        <dbReference type="ARBA" id="ARBA00022723"/>
    </source>
</evidence>
<feature type="binding site" evidence="9">
    <location>
        <position position="36"/>
    </location>
    <ligand>
        <name>NADPH</name>
        <dbReference type="ChEBI" id="CHEBI:57783"/>
    </ligand>
</feature>
<dbReference type="Pfam" id="PF08436">
    <property type="entry name" value="DXP_redisom_C"/>
    <property type="match status" value="1"/>
</dbReference>
<keyword evidence="9" id="KW-0460">Magnesium</keyword>
<name>A0A923NKF9_9FIRM</name>
<gene>
    <name evidence="9" type="primary">dxr</name>
    <name evidence="13" type="ORF">H9L42_13040</name>
</gene>
<dbReference type="EMBL" id="JACRYT010000018">
    <property type="protein sequence ID" value="MBC6680748.1"/>
    <property type="molecule type" value="Genomic_DNA"/>
</dbReference>
<feature type="binding site" evidence="9">
    <location>
        <position position="120"/>
    </location>
    <ligand>
        <name>1-deoxy-D-xylulose 5-phosphate</name>
        <dbReference type="ChEBI" id="CHEBI:57792"/>
    </ligand>
</feature>
<dbReference type="RefSeq" id="WP_187303846.1">
    <property type="nucleotide sequence ID" value="NZ_JACRYT010000018.1"/>
</dbReference>
<evidence type="ECO:0000256" key="4">
    <source>
        <dbReference type="ARBA" id="ARBA00022857"/>
    </source>
</evidence>
<keyword evidence="6 9" id="KW-0464">Manganese</keyword>
<evidence type="ECO:0000256" key="5">
    <source>
        <dbReference type="ARBA" id="ARBA00023002"/>
    </source>
</evidence>
<organism evidence="13 14">
    <name type="scientific">Zhenpiania hominis</name>
    <dbReference type="NCBI Taxonomy" id="2763644"/>
    <lineage>
        <taxon>Bacteria</taxon>
        <taxon>Bacillati</taxon>
        <taxon>Bacillota</taxon>
        <taxon>Clostridia</taxon>
        <taxon>Peptostreptococcales</taxon>
        <taxon>Anaerovoracaceae</taxon>
        <taxon>Zhenpiania</taxon>
    </lineage>
</organism>
<dbReference type="InterPro" id="IPR036291">
    <property type="entry name" value="NAD(P)-bd_dom_sf"/>
</dbReference>
<dbReference type="Pfam" id="PF13288">
    <property type="entry name" value="DXPR_C"/>
    <property type="match status" value="1"/>
</dbReference>
<evidence type="ECO:0000259" key="12">
    <source>
        <dbReference type="Pfam" id="PF13288"/>
    </source>
</evidence>
<keyword evidence="3 9" id="KW-0479">Metal-binding</keyword>
<evidence type="ECO:0000313" key="14">
    <source>
        <dbReference type="Proteomes" id="UP000602647"/>
    </source>
</evidence>
<accession>A0A923NKF9</accession>
<dbReference type="InterPro" id="IPR013512">
    <property type="entry name" value="DXP_reductoisomerase_N"/>
</dbReference>
<evidence type="ECO:0000259" key="11">
    <source>
        <dbReference type="Pfam" id="PF08436"/>
    </source>
</evidence>
<keyword evidence="14" id="KW-1185">Reference proteome</keyword>